<comment type="subcellular location">
    <subcellularLocation>
        <location evidence="1 6">Membrane</location>
        <topology evidence="1 6">Multi-pass membrane protein</topology>
    </subcellularLocation>
</comment>
<keyword evidence="3 6" id="KW-0812">Transmembrane</keyword>
<evidence type="ECO:0000313" key="8">
    <source>
        <dbReference type="Proteomes" id="UP000887568"/>
    </source>
</evidence>
<keyword evidence="5 6" id="KW-0472">Membrane</keyword>
<evidence type="ECO:0000256" key="6">
    <source>
        <dbReference type="RuleBase" id="RU361218"/>
    </source>
</evidence>
<dbReference type="InterPro" id="IPR008952">
    <property type="entry name" value="Tetraspanin_EC2_sf"/>
</dbReference>
<evidence type="ECO:0000256" key="2">
    <source>
        <dbReference type="ARBA" id="ARBA00006840"/>
    </source>
</evidence>
<comment type="similarity">
    <text evidence="2 6">Belongs to the tetraspanin (TM4SF) family.</text>
</comment>
<dbReference type="RefSeq" id="XP_038052442.1">
    <property type="nucleotide sequence ID" value="XM_038196514.1"/>
</dbReference>
<organism evidence="7 8">
    <name type="scientific">Patiria miniata</name>
    <name type="common">Bat star</name>
    <name type="synonym">Asterina miniata</name>
    <dbReference type="NCBI Taxonomy" id="46514"/>
    <lineage>
        <taxon>Eukaryota</taxon>
        <taxon>Metazoa</taxon>
        <taxon>Echinodermata</taxon>
        <taxon>Eleutherozoa</taxon>
        <taxon>Asterozoa</taxon>
        <taxon>Asteroidea</taxon>
        <taxon>Valvatacea</taxon>
        <taxon>Valvatida</taxon>
        <taxon>Asterinidae</taxon>
        <taxon>Patiria</taxon>
    </lineage>
</organism>
<dbReference type="GeneID" id="119725143"/>
<sequence length="254" mass="26982">MVAGCGAKLSKMVLFVFNSILWLVAIALIALGGYVVARPADYGAFFGDSANTLNIACGVIIAVGCLVFLLAFAGCFGACKESAGMLKIYIAVLLLLVILEIVGGILALVFRNSIEKTATDVWKEQMNLKTAEYVKDKPDFVDTIQLAFKCCGSSDYKSWKNTAFQNNTVNAGLYVPASCCKTYEAGCNDATTGGDDIADDTAIYLEGCTDEVVNFFKDNFLIIGAVALGLVAAEILAMIFACCVISGIEHGEYA</sequence>
<evidence type="ECO:0000256" key="4">
    <source>
        <dbReference type="ARBA" id="ARBA00022989"/>
    </source>
</evidence>
<dbReference type="PIRSF" id="PIRSF002419">
    <property type="entry name" value="Tetraspanin"/>
    <property type="match status" value="1"/>
</dbReference>
<evidence type="ECO:0000313" key="7">
    <source>
        <dbReference type="EnsemblMetazoa" id="XP_038052442.1"/>
    </source>
</evidence>
<feature type="transmembrane region" description="Helical" evidence="6">
    <location>
        <begin position="88"/>
        <end position="110"/>
    </location>
</feature>
<proteinExistence type="inferred from homology"/>
<dbReference type="GO" id="GO:0005886">
    <property type="term" value="C:plasma membrane"/>
    <property type="evidence" value="ECO:0007669"/>
    <property type="project" value="TreeGrafter"/>
</dbReference>
<dbReference type="PANTHER" id="PTHR19282:SF544">
    <property type="entry name" value="TETRASPANIN"/>
    <property type="match status" value="1"/>
</dbReference>
<feature type="transmembrane region" description="Helical" evidence="6">
    <location>
        <begin position="12"/>
        <end position="33"/>
    </location>
</feature>
<dbReference type="PRINTS" id="PR00259">
    <property type="entry name" value="TMFOUR"/>
</dbReference>
<dbReference type="SUPFAM" id="SSF48652">
    <property type="entry name" value="Tetraspanin"/>
    <property type="match status" value="1"/>
</dbReference>
<name>A0A913ZKW5_PATMI</name>
<dbReference type="InterPro" id="IPR018499">
    <property type="entry name" value="Tetraspanin/Peripherin"/>
</dbReference>
<evidence type="ECO:0000256" key="1">
    <source>
        <dbReference type="ARBA" id="ARBA00004141"/>
    </source>
</evidence>
<dbReference type="AlphaFoldDB" id="A0A913ZKW5"/>
<dbReference type="Gene3D" id="1.10.1450.10">
    <property type="entry name" value="Tetraspanin"/>
    <property type="match status" value="1"/>
</dbReference>
<evidence type="ECO:0000256" key="3">
    <source>
        <dbReference type="ARBA" id="ARBA00022692"/>
    </source>
</evidence>
<protein>
    <recommendedName>
        <fullName evidence="6">Tetraspanin</fullName>
    </recommendedName>
</protein>
<dbReference type="Pfam" id="PF00335">
    <property type="entry name" value="Tetraspanin"/>
    <property type="match status" value="1"/>
</dbReference>
<feature type="transmembrane region" description="Helical" evidence="6">
    <location>
        <begin position="53"/>
        <end position="76"/>
    </location>
</feature>
<dbReference type="OMA" id="SCCGVEN"/>
<feature type="transmembrane region" description="Helical" evidence="6">
    <location>
        <begin position="220"/>
        <end position="248"/>
    </location>
</feature>
<dbReference type="InterPro" id="IPR000301">
    <property type="entry name" value="Tetraspanin_animals"/>
</dbReference>
<dbReference type="EnsemblMetazoa" id="XM_038196514.1">
    <property type="protein sequence ID" value="XP_038052442.1"/>
    <property type="gene ID" value="LOC119725143"/>
</dbReference>
<dbReference type="Proteomes" id="UP000887568">
    <property type="component" value="Unplaced"/>
</dbReference>
<evidence type="ECO:0000256" key="5">
    <source>
        <dbReference type="ARBA" id="ARBA00023136"/>
    </source>
</evidence>
<reference evidence="7" key="1">
    <citation type="submission" date="2022-11" db="UniProtKB">
        <authorList>
            <consortium name="EnsemblMetazoa"/>
        </authorList>
    </citation>
    <scope>IDENTIFICATION</scope>
</reference>
<keyword evidence="4 6" id="KW-1133">Transmembrane helix</keyword>
<dbReference type="OrthoDB" id="438211at2759"/>
<accession>A0A913ZKW5</accession>
<keyword evidence="8" id="KW-1185">Reference proteome</keyword>
<dbReference type="PANTHER" id="PTHR19282">
    <property type="entry name" value="TETRASPANIN"/>
    <property type="match status" value="1"/>
</dbReference>